<gene>
    <name evidence="3" type="ORF">SAMN05421830_104152</name>
</gene>
<feature type="compositionally biased region" description="Low complexity" evidence="1">
    <location>
        <begin position="1"/>
        <end position="21"/>
    </location>
</feature>
<organism evidence="3 4">
    <name type="scientific">Desulfomicrobium norvegicum (strain DSM 1741 / NCIMB 8310)</name>
    <name type="common">Desulfovibrio baculatus (strain Norway 4)</name>
    <name type="synonym">Desulfovibrio desulfuricans (strain Norway 4)</name>
    <dbReference type="NCBI Taxonomy" id="52561"/>
    <lineage>
        <taxon>Bacteria</taxon>
        <taxon>Pseudomonadati</taxon>
        <taxon>Thermodesulfobacteriota</taxon>
        <taxon>Desulfovibrionia</taxon>
        <taxon>Desulfovibrionales</taxon>
        <taxon>Desulfomicrobiaceae</taxon>
        <taxon>Desulfomicrobium</taxon>
    </lineage>
</organism>
<keyword evidence="4" id="KW-1185">Reference proteome</keyword>
<evidence type="ECO:0000313" key="3">
    <source>
        <dbReference type="EMBL" id="SFL64048.1"/>
    </source>
</evidence>
<feature type="region of interest" description="Disordered" evidence="1">
    <location>
        <begin position="1"/>
        <end position="22"/>
    </location>
</feature>
<accession>A0A8G2C2E2</accession>
<keyword evidence="2" id="KW-1133">Transmembrane helix</keyword>
<reference evidence="3 4" key="1">
    <citation type="submission" date="2016-10" db="EMBL/GenBank/DDBJ databases">
        <authorList>
            <person name="Varghese N."/>
            <person name="Submissions S."/>
        </authorList>
    </citation>
    <scope>NUCLEOTIDE SEQUENCE [LARGE SCALE GENOMIC DNA]</scope>
    <source>
        <strain evidence="3 4">DSM 1741</strain>
    </source>
</reference>
<feature type="transmembrane region" description="Helical" evidence="2">
    <location>
        <begin position="69"/>
        <end position="86"/>
    </location>
</feature>
<keyword evidence="2" id="KW-0812">Transmembrane</keyword>
<evidence type="ECO:0000313" key="4">
    <source>
        <dbReference type="Proteomes" id="UP000199581"/>
    </source>
</evidence>
<name>A0A8G2C2E2_DESNO</name>
<sequence>MSLRSAGSRSSSAKKASLNSAPLTPEQTKTWVQTYGRHSRIYAWGFFALLMPVILGVIWWEMGEINEDVLYSFGFAAVVTFLLAKWSRKQTAKSWIGVVEELFMKKVRVRRDGDQHDDISYKPMARIRTDNGKKSTQHLSQELFEYFRPGDRVFKVSGLEVPEKVTLDGDRRVCLACGSLYSQGIGTCPRCRAPEPDHETLVSLAG</sequence>
<dbReference type="RefSeq" id="WP_143077857.1">
    <property type="nucleotide sequence ID" value="NZ_FOTO01000004.1"/>
</dbReference>
<dbReference type="Proteomes" id="UP000199581">
    <property type="component" value="Unassembled WGS sequence"/>
</dbReference>
<evidence type="ECO:0000256" key="2">
    <source>
        <dbReference type="SAM" id="Phobius"/>
    </source>
</evidence>
<evidence type="ECO:0000256" key="1">
    <source>
        <dbReference type="SAM" id="MobiDB-lite"/>
    </source>
</evidence>
<dbReference type="AlphaFoldDB" id="A0A8G2C2E2"/>
<comment type="caution">
    <text evidence="3">The sequence shown here is derived from an EMBL/GenBank/DDBJ whole genome shotgun (WGS) entry which is preliminary data.</text>
</comment>
<feature type="transmembrane region" description="Helical" evidence="2">
    <location>
        <begin position="41"/>
        <end position="63"/>
    </location>
</feature>
<proteinExistence type="predicted"/>
<protein>
    <submittedName>
        <fullName evidence="3">Uncharacterized protein</fullName>
    </submittedName>
</protein>
<dbReference type="EMBL" id="FOTO01000004">
    <property type="protein sequence ID" value="SFL64048.1"/>
    <property type="molecule type" value="Genomic_DNA"/>
</dbReference>
<dbReference type="OrthoDB" id="5470905at2"/>
<keyword evidence="2" id="KW-0472">Membrane</keyword>